<dbReference type="EMBL" id="CP111012">
    <property type="protein sequence ID" value="WAQ94232.1"/>
    <property type="molecule type" value="Genomic_DNA"/>
</dbReference>
<keyword evidence="4" id="KW-1185">Reference proteome</keyword>
<evidence type="ECO:0000256" key="2">
    <source>
        <dbReference type="SAM" id="Phobius"/>
    </source>
</evidence>
<feature type="region of interest" description="Disordered" evidence="1">
    <location>
        <begin position="1"/>
        <end position="20"/>
    </location>
</feature>
<accession>A0ABY7DBU5</accession>
<dbReference type="Proteomes" id="UP001164746">
    <property type="component" value="Chromosome 1"/>
</dbReference>
<evidence type="ECO:0000313" key="3">
    <source>
        <dbReference type="EMBL" id="WAQ94232.1"/>
    </source>
</evidence>
<name>A0ABY7DBU5_MYAAR</name>
<keyword evidence="2" id="KW-0472">Membrane</keyword>
<evidence type="ECO:0000256" key="1">
    <source>
        <dbReference type="SAM" id="MobiDB-lite"/>
    </source>
</evidence>
<keyword evidence="2" id="KW-1133">Transmembrane helix</keyword>
<keyword evidence="2" id="KW-0812">Transmembrane</keyword>
<proteinExistence type="predicted"/>
<reference evidence="3" key="1">
    <citation type="submission" date="2022-11" db="EMBL/GenBank/DDBJ databases">
        <title>Centuries of genome instability and evolution in soft-shell clam transmissible cancer (bioRxiv).</title>
        <authorList>
            <person name="Hart S.F.M."/>
            <person name="Yonemitsu M.A."/>
            <person name="Giersch R.M."/>
            <person name="Beal B.F."/>
            <person name="Arriagada G."/>
            <person name="Davis B.W."/>
            <person name="Ostrander E.A."/>
            <person name="Goff S.P."/>
            <person name="Metzger M.J."/>
        </authorList>
    </citation>
    <scope>NUCLEOTIDE SEQUENCE</scope>
    <source>
        <strain evidence="3">MELC-2E11</strain>
        <tissue evidence="3">Siphon/mantle</tissue>
    </source>
</reference>
<gene>
    <name evidence="3" type="ORF">MAR_006703</name>
</gene>
<feature type="transmembrane region" description="Helical" evidence="2">
    <location>
        <begin position="20"/>
        <end position="47"/>
    </location>
</feature>
<evidence type="ECO:0000313" key="4">
    <source>
        <dbReference type="Proteomes" id="UP001164746"/>
    </source>
</evidence>
<protein>
    <submittedName>
        <fullName evidence="3">Uncharacterized protein</fullName>
    </submittedName>
</protein>
<organism evidence="3 4">
    <name type="scientific">Mya arenaria</name>
    <name type="common">Soft-shell clam</name>
    <dbReference type="NCBI Taxonomy" id="6604"/>
    <lineage>
        <taxon>Eukaryota</taxon>
        <taxon>Metazoa</taxon>
        <taxon>Spiralia</taxon>
        <taxon>Lophotrochozoa</taxon>
        <taxon>Mollusca</taxon>
        <taxon>Bivalvia</taxon>
        <taxon>Autobranchia</taxon>
        <taxon>Heteroconchia</taxon>
        <taxon>Euheterodonta</taxon>
        <taxon>Imparidentia</taxon>
        <taxon>Neoheterodontei</taxon>
        <taxon>Myida</taxon>
        <taxon>Myoidea</taxon>
        <taxon>Myidae</taxon>
        <taxon>Mya</taxon>
    </lineage>
</organism>
<sequence length="179" mass="19882">MSQRPRKLNTKEVFSQSGPAQGLTTGVGVGSFLAGVIVAVVVVVILFRRRTAGANATERENAFTNLSAIKVHDDSRIDGIYATPIEGDQAEHKRRTSRAKTTGRENQFTHMSIIEVQDESSTVGSYETPVQGDQTMHDYDPLRFSTYVQSKDNDINYIENAHPYKTSPTAVYRRSNNND</sequence>